<keyword evidence="17" id="KW-1185">Reference proteome</keyword>
<dbReference type="GO" id="GO:0008033">
    <property type="term" value="P:tRNA processing"/>
    <property type="evidence" value="ECO:0007669"/>
    <property type="project" value="UniProtKB-KW"/>
</dbReference>
<dbReference type="HOGENOM" id="CLU_031397_0_0_2"/>
<dbReference type="RefSeq" id="WP_011974172.1">
    <property type="nucleotide sequence ID" value="NC_009635.1"/>
</dbReference>
<dbReference type="Gene3D" id="3.90.870.10">
    <property type="entry name" value="DHBP synthase"/>
    <property type="match status" value="1"/>
</dbReference>
<feature type="binding site" evidence="14">
    <location>
        <position position="53"/>
    </location>
    <ligand>
        <name>ATP</name>
        <dbReference type="ChEBI" id="CHEBI:30616"/>
    </ligand>
</feature>
<comment type="catalytic activity">
    <reaction evidence="12 13">
        <text>L-threonine + hydrogencarbonate + ATP = L-threonylcarbamoyladenylate + diphosphate + H2O</text>
        <dbReference type="Rhea" id="RHEA:36407"/>
        <dbReference type="ChEBI" id="CHEBI:15377"/>
        <dbReference type="ChEBI" id="CHEBI:17544"/>
        <dbReference type="ChEBI" id="CHEBI:30616"/>
        <dbReference type="ChEBI" id="CHEBI:33019"/>
        <dbReference type="ChEBI" id="CHEBI:57926"/>
        <dbReference type="ChEBI" id="CHEBI:73682"/>
        <dbReference type="EC" id="2.7.7.87"/>
    </reaction>
</comment>
<dbReference type="SUPFAM" id="SSF55821">
    <property type="entry name" value="YrdC/RibB"/>
    <property type="match status" value="1"/>
</dbReference>
<feature type="binding site" evidence="14">
    <location>
        <position position="30"/>
    </location>
    <ligand>
        <name>L-threonine</name>
        <dbReference type="ChEBI" id="CHEBI:57926"/>
    </ligand>
</feature>
<evidence type="ECO:0000313" key="16">
    <source>
        <dbReference type="EMBL" id="ABR57040.1"/>
    </source>
</evidence>
<protein>
    <recommendedName>
        <fullName evidence="4 13">Threonylcarbamoyl-AMP synthase</fullName>
        <shortName evidence="13">TC-AMP synthase</shortName>
        <ecNumber evidence="3 13">2.7.7.87</ecNumber>
    </recommendedName>
    <alternativeName>
        <fullName evidence="11 13">L-threonylcarbamoyladenylate synthase</fullName>
    </alternativeName>
</protein>
<dbReference type="GO" id="GO:0005524">
    <property type="term" value="F:ATP binding"/>
    <property type="evidence" value="ECO:0007669"/>
    <property type="project" value="UniProtKB-UniRule"/>
</dbReference>
<dbReference type="InterPro" id="IPR005145">
    <property type="entry name" value="Sua5_C"/>
</dbReference>
<feature type="binding site" evidence="14">
    <location>
        <position position="229"/>
    </location>
    <ligand>
        <name>ATP</name>
        <dbReference type="ChEBI" id="CHEBI:30616"/>
    </ligand>
</feature>
<keyword evidence="10 13" id="KW-0067">ATP-binding</keyword>
<dbReference type="GO" id="GO:0061710">
    <property type="term" value="F:L-threonylcarbamoyladenylate synthase"/>
    <property type="evidence" value="ECO:0007669"/>
    <property type="project" value="UniProtKB-EC"/>
</dbReference>
<evidence type="ECO:0000256" key="1">
    <source>
        <dbReference type="ARBA" id="ARBA00004496"/>
    </source>
</evidence>
<dbReference type="EMBL" id="CP000743">
    <property type="protein sequence ID" value="ABR57040.1"/>
    <property type="molecule type" value="Genomic_DNA"/>
</dbReference>
<evidence type="ECO:0000256" key="6">
    <source>
        <dbReference type="ARBA" id="ARBA00022679"/>
    </source>
</evidence>
<comment type="subcellular location">
    <subcellularLocation>
        <location evidence="1 13">Cytoplasm</location>
    </subcellularLocation>
</comment>
<reference evidence="16" key="1">
    <citation type="submission" date="2007-06" db="EMBL/GenBank/DDBJ databases">
        <title>Complete sequence of Methanococcus aeolicus Nankai-3.</title>
        <authorList>
            <consortium name="US DOE Joint Genome Institute"/>
            <person name="Copeland A."/>
            <person name="Lucas S."/>
            <person name="Lapidus A."/>
            <person name="Barry K."/>
            <person name="Glavina del Rio T."/>
            <person name="Dalin E."/>
            <person name="Tice H."/>
            <person name="Pitluck S."/>
            <person name="Chain P."/>
            <person name="Malfatti S."/>
            <person name="Shin M."/>
            <person name="Vergez L."/>
            <person name="Schmutz J."/>
            <person name="Larimer F."/>
            <person name="Land M."/>
            <person name="Hauser L."/>
            <person name="Kyrpides N."/>
            <person name="Lykidis A."/>
            <person name="Sieprawska-Lupa M."/>
            <person name="Whitman W.B."/>
            <person name="Richardson P."/>
        </authorList>
    </citation>
    <scope>NUCLEOTIDE SEQUENCE [LARGE SCALE GENOMIC DNA]</scope>
    <source>
        <strain evidence="16">Nankai-3</strain>
    </source>
</reference>
<name>A6UX18_META3</name>
<evidence type="ECO:0000256" key="3">
    <source>
        <dbReference type="ARBA" id="ARBA00012584"/>
    </source>
</evidence>
<feature type="binding site" evidence="14">
    <location>
        <position position="145"/>
    </location>
    <ligand>
        <name>ATP</name>
        <dbReference type="ChEBI" id="CHEBI:30616"/>
    </ligand>
</feature>
<evidence type="ECO:0000256" key="2">
    <source>
        <dbReference type="ARBA" id="ARBA00007663"/>
    </source>
</evidence>
<dbReference type="GO" id="GO:0000049">
    <property type="term" value="F:tRNA binding"/>
    <property type="evidence" value="ECO:0007669"/>
    <property type="project" value="TreeGrafter"/>
</dbReference>
<evidence type="ECO:0000256" key="14">
    <source>
        <dbReference type="PIRSR" id="PIRSR004930-1"/>
    </source>
</evidence>
<accession>A6UX18</accession>
<evidence type="ECO:0000256" key="13">
    <source>
        <dbReference type="PIRNR" id="PIRNR004930"/>
    </source>
</evidence>
<feature type="binding site" evidence="14">
    <location>
        <position position="174"/>
    </location>
    <ligand>
        <name>L-threonine</name>
        <dbReference type="ChEBI" id="CHEBI:57926"/>
    </ligand>
</feature>
<dbReference type="Gene3D" id="3.40.50.11030">
    <property type="entry name" value="Threonylcarbamoyl-AMP synthase, C-terminal domain"/>
    <property type="match status" value="1"/>
</dbReference>
<feature type="binding site" evidence="14">
    <location>
        <position position="62"/>
    </location>
    <ligand>
        <name>L-threonine</name>
        <dbReference type="ChEBI" id="CHEBI:57926"/>
    </ligand>
</feature>
<dbReference type="GeneID" id="5326314"/>
<keyword evidence="9 13" id="KW-0547">Nucleotide-binding</keyword>
<evidence type="ECO:0000256" key="11">
    <source>
        <dbReference type="ARBA" id="ARBA00029774"/>
    </source>
</evidence>
<evidence type="ECO:0000256" key="5">
    <source>
        <dbReference type="ARBA" id="ARBA00022490"/>
    </source>
</evidence>
<evidence type="ECO:0000256" key="10">
    <source>
        <dbReference type="ARBA" id="ARBA00022840"/>
    </source>
</evidence>
<evidence type="ECO:0000256" key="12">
    <source>
        <dbReference type="ARBA" id="ARBA00048366"/>
    </source>
</evidence>
<dbReference type="EC" id="2.7.7.87" evidence="3 13"/>
<keyword evidence="7 13" id="KW-0819">tRNA processing</keyword>
<dbReference type="PIRSF" id="PIRSF004930">
    <property type="entry name" value="Tln_factor_SUA5"/>
    <property type="match status" value="1"/>
</dbReference>
<feature type="binding site" evidence="14">
    <location>
        <position position="111"/>
    </location>
    <ligand>
        <name>ATP</name>
        <dbReference type="ChEBI" id="CHEBI:30616"/>
    </ligand>
</feature>
<dbReference type="Pfam" id="PF03481">
    <property type="entry name" value="Sua5_C"/>
    <property type="match status" value="1"/>
</dbReference>
<feature type="binding site" evidence="14">
    <location>
        <position position="57"/>
    </location>
    <ligand>
        <name>ATP</name>
        <dbReference type="ChEBI" id="CHEBI:30616"/>
    </ligand>
</feature>
<dbReference type="PROSITE" id="PS51163">
    <property type="entry name" value="YRDC"/>
    <property type="match status" value="1"/>
</dbReference>
<organism evidence="16 17">
    <name type="scientific">Methanococcus aeolicus (strain ATCC BAA-1280 / DSM 17508 / OCM 812 / Nankai-3)</name>
    <dbReference type="NCBI Taxonomy" id="419665"/>
    <lineage>
        <taxon>Archaea</taxon>
        <taxon>Methanobacteriati</taxon>
        <taxon>Methanobacteriota</taxon>
        <taxon>Methanomada group</taxon>
        <taxon>Methanococci</taxon>
        <taxon>Methanococcales</taxon>
        <taxon>Methanococcaceae</taxon>
        <taxon>Methanococcus</taxon>
    </lineage>
</organism>
<dbReference type="OrthoDB" id="39992at2157"/>
<dbReference type="AlphaFoldDB" id="A6UX18"/>
<evidence type="ECO:0000256" key="9">
    <source>
        <dbReference type="ARBA" id="ARBA00022741"/>
    </source>
</evidence>
<keyword evidence="8 13" id="KW-0548">Nucleotidyltransferase</keyword>
<dbReference type="PANTHER" id="PTHR17490">
    <property type="entry name" value="SUA5"/>
    <property type="match status" value="1"/>
</dbReference>
<evidence type="ECO:0000256" key="7">
    <source>
        <dbReference type="ARBA" id="ARBA00022694"/>
    </source>
</evidence>
<keyword evidence="6 13" id="KW-0808">Transferase</keyword>
<dbReference type="InterPro" id="IPR050156">
    <property type="entry name" value="TC-AMP_synthase_SUA5"/>
</dbReference>
<dbReference type="GO" id="GO:0006450">
    <property type="term" value="P:regulation of translational fidelity"/>
    <property type="evidence" value="ECO:0007669"/>
    <property type="project" value="TreeGrafter"/>
</dbReference>
<dbReference type="KEGG" id="mae:Maeo_1464"/>
<feature type="binding site" evidence="14">
    <location>
        <position position="137"/>
    </location>
    <ligand>
        <name>ATP</name>
        <dbReference type="ChEBI" id="CHEBI:30616"/>
    </ligand>
</feature>
<dbReference type="FunFam" id="3.90.870.10:FF:000009">
    <property type="entry name" value="Threonylcarbamoyl-AMP synthase, putative"/>
    <property type="match status" value="1"/>
</dbReference>
<feature type="binding site" evidence="14">
    <location>
        <position position="135"/>
    </location>
    <ligand>
        <name>L-threonine</name>
        <dbReference type="ChEBI" id="CHEBI:57926"/>
    </ligand>
</feature>
<feature type="binding site" evidence="14">
    <location>
        <position position="115"/>
    </location>
    <ligand>
        <name>L-threonine</name>
        <dbReference type="ChEBI" id="CHEBI:57926"/>
    </ligand>
</feature>
<dbReference type="InterPro" id="IPR006070">
    <property type="entry name" value="Sua5-like_dom"/>
</dbReference>
<evidence type="ECO:0000313" key="17">
    <source>
        <dbReference type="Proteomes" id="UP000001106"/>
    </source>
</evidence>
<dbReference type="NCBIfam" id="TIGR00057">
    <property type="entry name" value="L-threonylcarbamoyladenylate synthase"/>
    <property type="match status" value="1"/>
</dbReference>
<dbReference type="Pfam" id="PF01300">
    <property type="entry name" value="Sua5_yciO_yrdC"/>
    <property type="match status" value="1"/>
</dbReference>
<proteinExistence type="inferred from homology"/>
<dbReference type="eggNOG" id="arCOG01952">
    <property type="taxonomic scope" value="Archaea"/>
</dbReference>
<feature type="domain" description="YrdC-like" evidence="15">
    <location>
        <begin position="8"/>
        <end position="192"/>
    </location>
</feature>
<evidence type="ECO:0000256" key="8">
    <source>
        <dbReference type="ARBA" id="ARBA00022695"/>
    </source>
</evidence>
<sequence>MKLKILNKNEIEIAANAIKDGDLVAFPTETVYGLGADALNPDAVEKIFKVKGRPIDNPLIIHVNNLEMANKIAHITENAKILLQKFSPGPLTIILKKKEVVPAITCANLDTVAVRIPNNKIALELIEKANTPIAAPSANLSGKPSPTNIQHIIDDLGDKINYAIEGETTIGVESTVLDLTEKKPKILRYGSITYEDLKKVIDIELIEINKQGKKIIKTVKSPGMKYTHYSPDAPLIMATGNIEEITGKINDLIKEYTEKGEKNENVGIIITEETKDKYPANIKKIVLGSRSDLKTISKNLFNSLREMDKNGVSIIFIEGFEKKGLGLAIMDRLEKASSKII</sequence>
<dbReference type="InterPro" id="IPR010923">
    <property type="entry name" value="T(6)A37_SUA5"/>
</dbReference>
<feature type="binding site" evidence="14">
    <location>
        <position position="188"/>
    </location>
    <ligand>
        <name>ATP</name>
        <dbReference type="ChEBI" id="CHEBI:30616"/>
    </ligand>
</feature>
<dbReference type="PANTHER" id="PTHR17490:SF16">
    <property type="entry name" value="THREONYLCARBAMOYL-AMP SYNTHASE"/>
    <property type="match status" value="1"/>
</dbReference>
<gene>
    <name evidence="16" type="ordered locus">Maeo_1464</name>
</gene>
<dbReference type="Proteomes" id="UP000001106">
    <property type="component" value="Chromosome"/>
</dbReference>
<dbReference type="GO" id="GO:0005737">
    <property type="term" value="C:cytoplasm"/>
    <property type="evidence" value="ECO:0007669"/>
    <property type="project" value="UniProtKB-SubCell"/>
</dbReference>
<keyword evidence="5 13" id="KW-0963">Cytoplasm</keyword>
<comment type="function">
    <text evidence="13">Required for the formation of a threonylcarbamoyl group on adenosine at position 37 (t(6)A37) in tRNAs that read codons beginning with adenine.</text>
</comment>
<dbReference type="STRING" id="419665.Maeo_1464"/>
<evidence type="ECO:0000259" key="15">
    <source>
        <dbReference type="PROSITE" id="PS51163"/>
    </source>
</evidence>
<dbReference type="InterPro" id="IPR038385">
    <property type="entry name" value="Sua5/YwlC_C"/>
</dbReference>
<dbReference type="GO" id="GO:0003725">
    <property type="term" value="F:double-stranded RNA binding"/>
    <property type="evidence" value="ECO:0007669"/>
    <property type="project" value="UniProtKB-UniRule"/>
</dbReference>
<evidence type="ECO:0000256" key="4">
    <source>
        <dbReference type="ARBA" id="ARBA00015492"/>
    </source>
</evidence>
<dbReference type="InterPro" id="IPR017945">
    <property type="entry name" value="DHBP_synth_RibB-like_a/b_dom"/>
</dbReference>
<comment type="similarity">
    <text evidence="2 13">Belongs to the SUA5 family.</text>
</comment>